<dbReference type="EMBL" id="GBRD01012039">
    <property type="protein sequence ID" value="JAG53785.1"/>
    <property type="molecule type" value="Transcribed_RNA"/>
</dbReference>
<keyword evidence="1" id="KW-1133">Transmembrane helix</keyword>
<name>A0A0K8SLV1_LYGHE</name>
<keyword evidence="1" id="KW-0472">Membrane</keyword>
<feature type="transmembrane region" description="Helical" evidence="1">
    <location>
        <begin position="103"/>
        <end position="122"/>
    </location>
</feature>
<sequence length="124" mass="13770">MRIGRLFFLRLAEAIIAVLLNMFQMVWADSEDNFGRLLQNTAYSCWVILIGARLDAEIFDFDGFEFPSEVFASLGGAICYLLAGISSLLNSKISYDGPITKSVFAFALAIILAVEFICIVIDKE</sequence>
<evidence type="ECO:0000313" key="2">
    <source>
        <dbReference type="EMBL" id="JAG53785.1"/>
    </source>
</evidence>
<organism evidence="2">
    <name type="scientific">Lygus hesperus</name>
    <name type="common">Western plant bug</name>
    <dbReference type="NCBI Taxonomy" id="30085"/>
    <lineage>
        <taxon>Eukaryota</taxon>
        <taxon>Metazoa</taxon>
        <taxon>Ecdysozoa</taxon>
        <taxon>Arthropoda</taxon>
        <taxon>Hexapoda</taxon>
        <taxon>Insecta</taxon>
        <taxon>Pterygota</taxon>
        <taxon>Neoptera</taxon>
        <taxon>Paraneoptera</taxon>
        <taxon>Hemiptera</taxon>
        <taxon>Heteroptera</taxon>
        <taxon>Panheteroptera</taxon>
        <taxon>Cimicomorpha</taxon>
        <taxon>Miridae</taxon>
        <taxon>Mirini</taxon>
        <taxon>Lygus</taxon>
    </lineage>
</organism>
<protein>
    <submittedName>
        <fullName evidence="2">Uncharacterized protein</fullName>
    </submittedName>
</protein>
<proteinExistence type="predicted"/>
<dbReference type="AlphaFoldDB" id="A0A0K8SLV1"/>
<reference evidence="2" key="1">
    <citation type="submission" date="2014-09" db="EMBL/GenBank/DDBJ databases">
        <authorList>
            <person name="Magalhaes I.L.F."/>
            <person name="Oliveira U."/>
            <person name="Santos F.R."/>
            <person name="Vidigal T.H.D.A."/>
            <person name="Brescovit A.D."/>
            <person name="Santos A.J."/>
        </authorList>
    </citation>
    <scope>NUCLEOTIDE SEQUENCE</scope>
</reference>
<feature type="transmembrane region" description="Helical" evidence="1">
    <location>
        <begin position="70"/>
        <end position="91"/>
    </location>
</feature>
<accession>A0A0K8SLV1</accession>
<feature type="transmembrane region" description="Helical" evidence="1">
    <location>
        <begin position="7"/>
        <end position="27"/>
    </location>
</feature>
<evidence type="ECO:0000256" key="1">
    <source>
        <dbReference type="SAM" id="Phobius"/>
    </source>
</evidence>
<keyword evidence="1" id="KW-0812">Transmembrane</keyword>